<evidence type="ECO:0000256" key="6">
    <source>
        <dbReference type="ARBA" id="ARBA00022840"/>
    </source>
</evidence>
<dbReference type="GO" id="GO:0016887">
    <property type="term" value="F:ATP hydrolysis activity"/>
    <property type="evidence" value="ECO:0007669"/>
    <property type="project" value="InterPro"/>
</dbReference>
<feature type="transmembrane region" description="Helical" evidence="9">
    <location>
        <begin position="222"/>
        <end position="241"/>
    </location>
</feature>
<dbReference type="AlphaFoldDB" id="A0A239P1H4"/>
<keyword evidence="12" id="KW-1185">Reference proteome</keyword>
<gene>
    <name evidence="11" type="ORF">SAMN05443665_106034</name>
</gene>
<comment type="subcellular location">
    <subcellularLocation>
        <location evidence="1">Cell membrane</location>
        <topology evidence="1">Multi-pass membrane protein</topology>
    </subcellularLocation>
</comment>
<feature type="transmembrane region" description="Helical" evidence="9">
    <location>
        <begin position="173"/>
        <end position="192"/>
    </location>
</feature>
<dbReference type="InterPro" id="IPR003439">
    <property type="entry name" value="ABC_transporter-like_ATP-bd"/>
</dbReference>
<evidence type="ECO:0000256" key="1">
    <source>
        <dbReference type="ARBA" id="ARBA00004651"/>
    </source>
</evidence>
<dbReference type="CDD" id="cd06581">
    <property type="entry name" value="TM_PBP1_LivM_like"/>
    <property type="match status" value="1"/>
</dbReference>
<sequence>MRRRAGVRARFGVSARYEGWARYGGWPLLIAAALAAGLVLDDYALTVVGTILIYAILGLGINIVVGYAGLLDLGFAAFFAIGAYTAGLLMLKLEWDFWPTLPAAIAAAAAAGVVIGYPTLRLRSDYLAIVTLGFGEIIRITVVNLEVTGGPNGLTGIPPVALGGREIVVPRDFFYLALAFFTAVLAATALLARTRLAYAWRAIRADDTAAEAVGVPARRVKLLAYVLGAMTGAVAGPLNAAQLGTVDPSSFTFLTSLMILLVVIIGGMGSRPGVMVGAVVIVALPEALRTVQEYRGLFFALLLIAIVILRPQGVWPYRPRRLRLPAEAGPAPQPPPAASGTLLEVDGLSRAFGGVTALEGLALRAGAGQVVSVIGPNGAGKTTAFNCVTGMIRPSAGSVVLAGRSVRGLPPHRVAAAGLARTFQSIRLFEEMTVAENVLIGRFARDRGLLRPPSRADLEAVRRCLEFTGLLEEADRPAGGLPYGGRRRLEIARALAAEPRVLLLDEPAAGANPTEKRALMELIARIGALGTAVVLIEHDVALVMSISDRVTVLENGRAIAAGPPAEIRADPRVVAAYLGVPDDPETGLVTEVLR</sequence>
<reference evidence="11 12" key="1">
    <citation type="submission" date="2017-06" db="EMBL/GenBank/DDBJ databases">
        <authorList>
            <person name="Kim H.J."/>
            <person name="Triplett B.A."/>
        </authorList>
    </citation>
    <scope>NUCLEOTIDE SEQUENCE [LARGE SCALE GENOMIC DNA]</scope>
    <source>
        <strain evidence="11 12">DSM 44715</strain>
    </source>
</reference>
<dbReference type="GO" id="GO:0015658">
    <property type="term" value="F:branched-chain amino acid transmembrane transporter activity"/>
    <property type="evidence" value="ECO:0007669"/>
    <property type="project" value="InterPro"/>
</dbReference>
<evidence type="ECO:0000256" key="8">
    <source>
        <dbReference type="ARBA" id="ARBA00023136"/>
    </source>
</evidence>
<evidence type="ECO:0000256" key="3">
    <source>
        <dbReference type="ARBA" id="ARBA00022475"/>
    </source>
</evidence>
<dbReference type="Pfam" id="PF12399">
    <property type="entry name" value="BCA_ABC_TP_C"/>
    <property type="match status" value="1"/>
</dbReference>
<keyword evidence="8 9" id="KW-0472">Membrane</keyword>
<dbReference type="Pfam" id="PF00005">
    <property type="entry name" value="ABC_tran"/>
    <property type="match status" value="1"/>
</dbReference>
<dbReference type="Gene3D" id="3.40.50.300">
    <property type="entry name" value="P-loop containing nucleotide triphosphate hydrolases"/>
    <property type="match status" value="1"/>
</dbReference>
<name>A0A239P1H4_9ACTN</name>
<dbReference type="Pfam" id="PF02653">
    <property type="entry name" value="BPD_transp_2"/>
    <property type="match status" value="1"/>
</dbReference>
<evidence type="ECO:0000256" key="5">
    <source>
        <dbReference type="ARBA" id="ARBA00022741"/>
    </source>
</evidence>
<feature type="transmembrane region" description="Helical" evidence="9">
    <location>
        <begin position="296"/>
        <end position="315"/>
    </location>
</feature>
<feature type="transmembrane region" description="Helical" evidence="9">
    <location>
        <begin position="253"/>
        <end position="284"/>
    </location>
</feature>
<feature type="transmembrane region" description="Helical" evidence="9">
    <location>
        <begin position="126"/>
        <end position="145"/>
    </location>
</feature>
<dbReference type="Proteomes" id="UP000198318">
    <property type="component" value="Unassembled WGS sequence"/>
</dbReference>
<dbReference type="PANTHER" id="PTHR30482">
    <property type="entry name" value="HIGH-AFFINITY BRANCHED-CHAIN AMINO ACID TRANSPORT SYSTEM PERMEASE"/>
    <property type="match status" value="1"/>
</dbReference>
<dbReference type="RefSeq" id="WP_245869756.1">
    <property type="nucleotide sequence ID" value="NZ_FZOR01000060.1"/>
</dbReference>
<dbReference type="CDD" id="cd03219">
    <property type="entry name" value="ABC_Mj1267_LivG_branched"/>
    <property type="match status" value="1"/>
</dbReference>
<dbReference type="InterPro" id="IPR003593">
    <property type="entry name" value="AAA+_ATPase"/>
</dbReference>
<evidence type="ECO:0000313" key="11">
    <source>
        <dbReference type="EMBL" id="SNT60946.1"/>
    </source>
</evidence>
<organism evidence="11 12">
    <name type="scientific">Actinomadura meyerae</name>
    <dbReference type="NCBI Taxonomy" id="240840"/>
    <lineage>
        <taxon>Bacteria</taxon>
        <taxon>Bacillati</taxon>
        <taxon>Actinomycetota</taxon>
        <taxon>Actinomycetes</taxon>
        <taxon>Streptosporangiales</taxon>
        <taxon>Thermomonosporaceae</taxon>
        <taxon>Actinomadura</taxon>
    </lineage>
</organism>
<dbReference type="InterPro" id="IPR001851">
    <property type="entry name" value="ABC_transp_permease"/>
</dbReference>
<dbReference type="InterPro" id="IPR027417">
    <property type="entry name" value="P-loop_NTPase"/>
</dbReference>
<dbReference type="SUPFAM" id="SSF52540">
    <property type="entry name" value="P-loop containing nucleoside triphosphate hydrolases"/>
    <property type="match status" value="1"/>
</dbReference>
<keyword evidence="7 9" id="KW-1133">Transmembrane helix</keyword>
<dbReference type="InterPro" id="IPR043428">
    <property type="entry name" value="LivM-like"/>
</dbReference>
<evidence type="ECO:0000256" key="9">
    <source>
        <dbReference type="SAM" id="Phobius"/>
    </source>
</evidence>
<evidence type="ECO:0000256" key="7">
    <source>
        <dbReference type="ARBA" id="ARBA00022989"/>
    </source>
</evidence>
<evidence type="ECO:0000256" key="4">
    <source>
        <dbReference type="ARBA" id="ARBA00022692"/>
    </source>
</evidence>
<evidence type="ECO:0000313" key="12">
    <source>
        <dbReference type="Proteomes" id="UP000198318"/>
    </source>
</evidence>
<accession>A0A239P1H4</accession>
<evidence type="ECO:0000256" key="2">
    <source>
        <dbReference type="ARBA" id="ARBA00022448"/>
    </source>
</evidence>
<dbReference type="PANTHER" id="PTHR30482:SF10">
    <property type="entry name" value="HIGH-AFFINITY BRANCHED-CHAIN AMINO ACID TRANSPORT PROTEIN BRAE"/>
    <property type="match status" value="1"/>
</dbReference>
<dbReference type="InterPro" id="IPR032823">
    <property type="entry name" value="BCA_ABC_TP_C"/>
</dbReference>
<keyword evidence="2" id="KW-0813">Transport</keyword>
<protein>
    <submittedName>
        <fullName evidence="11">Branched-chain amino acid transport system permease protein</fullName>
    </submittedName>
</protein>
<dbReference type="GO" id="GO:0005886">
    <property type="term" value="C:plasma membrane"/>
    <property type="evidence" value="ECO:0007669"/>
    <property type="project" value="UniProtKB-SubCell"/>
</dbReference>
<keyword evidence="6" id="KW-0067">ATP-binding</keyword>
<evidence type="ECO:0000259" key="10">
    <source>
        <dbReference type="PROSITE" id="PS50893"/>
    </source>
</evidence>
<dbReference type="EMBL" id="FZOR01000060">
    <property type="protein sequence ID" value="SNT60946.1"/>
    <property type="molecule type" value="Genomic_DNA"/>
</dbReference>
<dbReference type="PROSITE" id="PS50893">
    <property type="entry name" value="ABC_TRANSPORTER_2"/>
    <property type="match status" value="1"/>
</dbReference>
<feature type="transmembrane region" description="Helical" evidence="9">
    <location>
        <begin position="97"/>
        <end position="119"/>
    </location>
</feature>
<proteinExistence type="predicted"/>
<dbReference type="FunFam" id="3.40.50.300:FF:000421">
    <property type="entry name" value="Branched-chain amino acid ABC transporter ATP-binding protein"/>
    <property type="match status" value="1"/>
</dbReference>
<keyword evidence="5" id="KW-0547">Nucleotide-binding</keyword>
<keyword evidence="3" id="KW-1003">Cell membrane</keyword>
<dbReference type="SMART" id="SM00382">
    <property type="entry name" value="AAA"/>
    <property type="match status" value="1"/>
</dbReference>
<dbReference type="GO" id="GO:0005524">
    <property type="term" value="F:ATP binding"/>
    <property type="evidence" value="ECO:0007669"/>
    <property type="project" value="UniProtKB-KW"/>
</dbReference>
<feature type="transmembrane region" description="Helical" evidence="9">
    <location>
        <begin position="20"/>
        <end position="40"/>
    </location>
</feature>
<feature type="transmembrane region" description="Helical" evidence="9">
    <location>
        <begin position="73"/>
        <end position="91"/>
    </location>
</feature>
<keyword evidence="4 9" id="KW-0812">Transmembrane</keyword>
<feature type="transmembrane region" description="Helical" evidence="9">
    <location>
        <begin position="46"/>
        <end position="66"/>
    </location>
</feature>
<feature type="domain" description="ABC transporter" evidence="10">
    <location>
        <begin position="343"/>
        <end position="580"/>
    </location>
</feature>